<name>K0IMY5_NITGG</name>
<organism evidence="1 2">
    <name type="scientific">Nitrososphaera gargensis (strain Ga9.2)</name>
    <dbReference type="NCBI Taxonomy" id="1237085"/>
    <lineage>
        <taxon>Archaea</taxon>
        <taxon>Nitrososphaerota</taxon>
        <taxon>Nitrososphaeria</taxon>
        <taxon>Nitrososphaerales</taxon>
        <taxon>Nitrososphaeraceae</taxon>
        <taxon>Nitrososphaera</taxon>
    </lineage>
</organism>
<keyword evidence="2" id="KW-1185">Reference proteome</keyword>
<accession>K0IMY5</accession>
<sequence>MSDEASMNILKKHYSYNSDSSSNYDYGFSTNRGNPYILQSIRALLPSGSPSAWLFDEFPDREKMIIVQSLDNMTDAIELGNKFDKVSHITYDIENWERTTRLERENPVTAISNGSHVVHEAGFKYGITPDAPFLLDNYMKINWSEVDFLGMQLQRFSDNITEYSNYAKMISDHVRSQNPETEIFAQLSFRFASSSNMIEAIERTKDYVDGYIVAYLPDPDNDGISDSCISTCTPEDLDAVLKAINSLKSERPPQERTFVNAGTITS</sequence>
<dbReference type="InParanoid" id="K0IMY5"/>
<dbReference type="KEGG" id="nga:Ngar_c14990"/>
<dbReference type="Proteomes" id="UP000008037">
    <property type="component" value="Chromosome"/>
</dbReference>
<dbReference type="HOGENOM" id="CLU_1044338_0_0_2"/>
<protein>
    <submittedName>
        <fullName evidence="1">Uncharacterized protein</fullName>
    </submittedName>
</protein>
<dbReference type="AlphaFoldDB" id="K0IMY5"/>
<gene>
    <name evidence="1" type="ordered locus">Ngar_c14990</name>
</gene>
<dbReference type="EMBL" id="CP002408">
    <property type="protein sequence ID" value="AFU58434.1"/>
    <property type="molecule type" value="Genomic_DNA"/>
</dbReference>
<evidence type="ECO:0000313" key="2">
    <source>
        <dbReference type="Proteomes" id="UP000008037"/>
    </source>
</evidence>
<dbReference type="BioCyc" id="CNIT1237085:G1324-1497-MONOMER"/>
<reference evidence="1 2" key="1">
    <citation type="journal article" date="2012" name="Environ. Microbiol.">
        <title>The genome of the ammonia-oxidizing Candidatus Nitrososphaera gargensis: insights into metabolic versatility and environmental adaptations.</title>
        <authorList>
            <person name="Spang A."/>
            <person name="Poehlein A."/>
            <person name="Offre P."/>
            <person name="Zumbragel S."/>
            <person name="Haider S."/>
            <person name="Rychlik N."/>
            <person name="Nowka B."/>
            <person name="Schmeisser C."/>
            <person name="Lebedeva E.V."/>
            <person name="Rattei T."/>
            <person name="Bohm C."/>
            <person name="Schmid M."/>
            <person name="Galushko A."/>
            <person name="Hatzenpichler R."/>
            <person name="Weinmaier T."/>
            <person name="Daniel R."/>
            <person name="Schleper C."/>
            <person name="Spieck E."/>
            <person name="Streit W."/>
            <person name="Wagner M."/>
        </authorList>
    </citation>
    <scope>NUCLEOTIDE SEQUENCE [LARGE SCALE GENOMIC DNA]</scope>
    <source>
        <strain evidence="2">Ga9.2</strain>
    </source>
</reference>
<proteinExistence type="predicted"/>
<evidence type="ECO:0000313" key="1">
    <source>
        <dbReference type="EMBL" id="AFU58434.1"/>
    </source>
</evidence>